<evidence type="ECO:0000256" key="5">
    <source>
        <dbReference type="ARBA" id="ARBA00012643"/>
    </source>
</evidence>
<evidence type="ECO:0000259" key="10">
    <source>
        <dbReference type="Pfam" id="PF01975"/>
    </source>
</evidence>
<keyword evidence="7" id="KW-0479">Metal-binding</keyword>
<accession>A0A3B0RZH6</accession>
<dbReference type="AlphaFoldDB" id="A0A3B0RZH6"/>
<dbReference type="Gene3D" id="3.40.1210.10">
    <property type="entry name" value="Survival protein SurE-like phosphatase/nucleotidase"/>
    <property type="match status" value="1"/>
</dbReference>
<dbReference type="PANTHER" id="PTHR30457">
    <property type="entry name" value="5'-NUCLEOTIDASE SURE"/>
    <property type="match status" value="1"/>
</dbReference>
<feature type="domain" description="Survival protein SurE-like phosphatase/nucleotidase" evidence="10">
    <location>
        <begin position="9"/>
        <end position="190"/>
    </location>
</feature>
<proteinExistence type="inferred from homology"/>
<keyword evidence="6" id="KW-0963">Cytoplasm</keyword>
<comment type="catalytic activity">
    <reaction evidence="1">
        <text>a ribonucleoside 5'-phosphate + H2O = a ribonucleoside + phosphate</text>
        <dbReference type="Rhea" id="RHEA:12484"/>
        <dbReference type="ChEBI" id="CHEBI:15377"/>
        <dbReference type="ChEBI" id="CHEBI:18254"/>
        <dbReference type="ChEBI" id="CHEBI:43474"/>
        <dbReference type="ChEBI" id="CHEBI:58043"/>
        <dbReference type="EC" id="3.1.3.5"/>
    </reaction>
</comment>
<evidence type="ECO:0000256" key="2">
    <source>
        <dbReference type="ARBA" id="ARBA00001946"/>
    </source>
</evidence>
<name>A0A3B0RZH6_9ZZZZ</name>
<dbReference type="InterPro" id="IPR036523">
    <property type="entry name" value="SurE-like_sf"/>
</dbReference>
<evidence type="ECO:0000256" key="1">
    <source>
        <dbReference type="ARBA" id="ARBA00000815"/>
    </source>
</evidence>
<dbReference type="NCBIfam" id="NF001490">
    <property type="entry name" value="PRK00346.1-4"/>
    <property type="match status" value="1"/>
</dbReference>
<evidence type="ECO:0000256" key="6">
    <source>
        <dbReference type="ARBA" id="ARBA00022490"/>
    </source>
</evidence>
<dbReference type="Pfam" id="PF01975">
    <property type="entry name" value="SurE"/>
    <property type="match status" value="1"/>
</dbReference>
<dbReference type="HAMAP" id="MF_00060">
    <property type="entry name" value="SurE"/>
    <property type="match status" value="1"/>
</dbReference>
<dbReference type="GO" id="GO:0008253">
    <property type="term" value="F:5'-nucleotidase activity"/>
    <property type="evidence" value="ECO:0007669"/>
    <property type="project" value="UniProtKB-EC"/>
</dbReference>
<evidence type="ECO:0000313" key="11">
    <source>
        <dbReference type="EMBL" id="VAV96872.1"/>
    </source>
</evidence>
<keyword evidence="8" id="KW-0547">Nucleotide-binding</keyword>
<keyword evidence="9 11" id="KW-0378">Hydrolase</keyword>
<dbReference type="EC" id="3.1.3.5" evidence="5"/>
<comment type="subcellular location">
    <subcellularLocation>
        <location evidence="3">Cytoplasm</location>
    </subcellularLocation>
</comment>
<dbReference type="SUPFAM" id="SSF64167">
    <property type="entry name" value="SurE-like"/>
    <property type="match status" value="1"/>
</dbReference>
<evidence type="ECO:0000256" key="9">
    <source>
        <dbReference type="ARBA" id="ARBA00022801"/>
    </source>
</evidence>
<gene>
    <name evidence="11" type="ORF">MNBD_ALPHA02-1505</name>
</gene>
<dbReference type="NCBIfam" id="TIGR00087">
    <property type="entry name" value="surE"/>
    <property type="match status" value="1"/>
</dbReference>
<protein>
    <recommendedName>
        <fullName evidence="5">5'-nucleotidase</fullName>
        <ecNumber evidence="5">3.1.3.5</ecNumber>
    </recommendedName>
</protein>
<dbReference type="GO" id="GO:0008254">
    <property type="term" value="F:3'-nucleotidase activity"/>
    <property type="evidence" value="ECO:0007669"/>
    <property type="project" value="TreeGrafter"/>
</dbReference>
<organism evidence="11">
    <name type="scientific">hydrothermal vent metagenome</name>
    <dbReference type="NCBI Taxonomy" id="652676"/>
    <lineage>
        <taxon>unclassified sequences</taxon>
        <taxon>metagenomes</taxon>
        <taxon>ecological metagenomes</taxon>
    </lineage>
</organism>
<dbReference type="PANTHER" id="PTHR30457:SF12">
    <property type="entry name" value="5'_3'-NUCLEOTIDASE SURE"/>
    <property type="match status" value="1"/>
</dbReference>
<evidence type="ECO:0000256" key="4">
    <source>
        <dbReference type="ARBA" id="ARBA00011062"/>
    </source>
</evidence>
<dbReference type="GO" id="GO:0005737">
    <property type="term" value="C:cytoplasm"/>
    <property type="evidence" value="ECO:0007669"/>
    <property type="project" value="UniProtKB-SubCell"/>
</dbReference>
<dbReference type="EMBL" id="UOED01000111">
    <property type="protein sequence ID" value="VAV96872.1"/>
    <property type="molecule type" value="Genomic_DNA"/>
</dbReference>
<evidence type="ECO:0000256" key="7">
    <source>
        <dbReference type="ARBA" id="ARBA00022723"/>
    </source>
</evidence>
<dbReference type="InterPro" id="IPR030048">
    <property type="entry name" value="SurE"/>
</dbReference>
<dbReference type="InterPro" id="IPR002828">
    <property type="entry name" value="SurE-like_Pase/nucleotidase"/>
</dbReference>
<reference evidence="11" key="1">
    <citation type="submission" date="2018-06" db="EMBL/GenBank/DDBJ databases">
        <authorList>
            <person name="Zhirakovskaya E."/>
        </authorList>
    </citation>
    <scope>NUCLEOTIDE SEQUENCE</scope>
</reference>
<dbReference type="GO" id="GO:0004309">
    <property type="term" value="F:exopolyphosphatase activity"/>
    <property type="evidence" value="ECO:0007669"/>
    <property type="project" value="TreeGrafter"/>
</dbReference>
<comment type="similarity">
    <text evidence="4">Belongs to the SurE nucleotidase family.</text>
</comment>
<dbReference type="GO" id="GO:0046872">
    <property type="term" value="F:metal ion binding"/>
    <property type="evidence" value="ECO:0007669"/>
    <property type="project" value="UniProtKB-KW"/>
</dbReference>
<dbReference type="FunFam" id="3.40.1210.10:FF:000001">
    <property type="entry name" value="5'/3'-nucleotidase SurE"/>
    <property type="match status" value="1"/>
</dbReference>
<evidence type="ECO:0000256" key="3">
    <source>
        <dbReference type="ARBA" id="ARBA00004496"/>
    </source>
</evidence>
<evidence type="ECO:0000256" key="8">
    <source>
        <dbReference type="ARBA" id="ARBA00022741"/>
    </source>
</evidence>
<dbReference type="GO" id="GO:0000166">
    <property type="term" value="F:nucleotide binding"/>
    <property type="evidence" value="ECO:0007669"/>
    <property type="project" value="UniProtKB-KW"/>
</dbReference>
<sequence>MTGTISERILITNDDGYSAPGLMLLAEIARSISDDVWIIAPSEEQSGKGHALSLHEPVRYRQIDEKYFSVKGTPTDCVMMACHMIMPEKPTLLLSGINRGVNLAEDMTYSGTISAAMEGTLCGIPSIGFSQEVARDYAGDLFQVARDHGAQVIKDIISIPWKNGVFINVNFPLYPDRLKGVRTTHQGFRDESELFIEQCQDPRGSDYFWIGFRREYGTPAQGTDLAAVRDGYISVTPLHLDLTHEDSLITISDKMDKDFS</sequence>
<comment type="cofactor">
    <cofactor evidence="2">
        <name>Mg(2+)</name>
        <dbReference type="ChEBI" id="CHEBI:18420"/>
    </cofactor>
</comment>